<name>A0A382RIN5_9ZZZZ</name>
<keyword evidence="2" id="KW-0820">tRNA-binding</keyword>
<keyword evidence="6" id="KW-0862">Zinc</keyword>
<dbReference type="SUPFAM" id="SSF101353">
    <property type="entry name" value="Putative anticodon-binding domain of alanyl-tRNA synthetase (AlaRS)"/>
    <property type="match status" value="1"/>
</dbReference>
<dbReference type="AlphaFoldDB" id="A0A382RIN5"/>
<dbReference type="InterPro" id="IPR002318">
    <property type="entry name" value="Ala-tRNA-lgiase_IIc"/>
</dbReference>
<evidence type="ECO:0000256" key="9">
    <source>
        <dbReference type="ARBA" id="ARBA00022917"/>
    </source>
</evidence>
<evidence type="ECO:0000256" key="8">
    <source>
        <dbReference type="ARBA" id="ARBA00022884"/>
    </source>
</evidence>
<dbReference type="InterPro" id="IPR009000">
    <property type="entry name" value="Transl_B-barrel_sf"/>
</dbReference>
<dbReference type="PANTHER" id="PTHR11777">
    <property type="entry name" value="ALANYL-TRNA SYNTHETASE"/>
    <property type="match status" value="1"/>
</dbReference>
<keyword evidence="10" id="KW-0030">Aminoacyl-tRNA synthetase</keyword>
<dbReference type="PRINTS" id="PR00980">
    <property type="entry name" value="TRNASYNTHALA"/>
</dbReference>
<accession>A0A382RIN5</accession>
<keyword evidence="8" id="KW-0694">RNA-binding</keyword>
<dbReference type="GO" id="GO:0002161">
    <property type="term" value="F:aminoacyl-tRNA deacylase activity"/>
    <property type="evidence" value="ECO:0007669"/>
    <property type="project" value="TreeGrafter"/>
</dbReference>
<evidence type="ECO:0000256" key="4">
    <source>
        <dbReference type="ARBA" id="ARBA00022723"/>
    </source>
</evidence>
<dbReference type="InterPro" id="IPR050058">
    <property type="entry name" value="Ala-tRNA_ligase"/>
</dbReference>
<dbReference type="PROSITE" id="PS50860">
    <property type="entry name" value="AA_TRNA_LIGASE_II_ALA"/>
    <property type="match status" value="1"/>
</dbReference>
<dbReference type="GO" id="GO:0005829">
    <property type="term" value="C:cytosol"/>
    <property type="evidence" value="ECO:0007669"/>
    <property type="project" value="TreeGrafter"/>
</dbReference>
<dbReference type="GO" id="GO:0005524">
    <property type="term" value="F:ATP binding"/>
    <property type="evidence" value="ECO:0007669"/>
    <property type="project" value="UniProtKB-KW"/>
</dbReference>
<evidence type="ECO:0000259" key="11">
    <source>
        <dbReference type="PROSITE" id="PS50860"/>
    </source>
</evidence>
<dbReference type="InterPro" id="IPR018165">
    <property type="entry name" value="Ala-tRNA-synth_IIc_core"/>
</dbReference>
<dbReference type="GO" id="GO:0046872">
    <property type="term" value="F:metal ion binding"/>
    <property type="evidence" value="ECO:0007669"/>
    <property type="project" value="UniProtKB-KW"/>
</dbReference>
<evidence type="ECO:0000256" key="10">
    <source>
        <dbReference type="ARBA" id="ARBA00023146"/>
    </source>
</evidence>
<proteinExistence type="inferred from homology"/>
<comment type="similarity">
    <text evidence="1">Belongs to the class-II aminoacyl-tRNA synthetase family.</text>
</comment>
<evidence type="ECO:0000313" key="12">
    <source>
        <dbReference type="EMBL" id="SVC96471.1"/>
    </source>
</evidence>
<gene>
    <name evidence="12" type="ORF">METZ01_LOCUS349325</name>
</gene>
<dbReference type="PANTHER" id="PTHR11777:SF9">
    <property type="entry name" value="ALANINE--TRNA LIGASE, CYTOPLASMIC"/>
    <property type="match status" value="1"/>
</dbReference>
<evidence type="ECO:0000256" key="3">
    <source>
        <dbReference type="ARBA" id="ARBA00022598"/>
    </source>
</evidence>
<keyword evidence="4" id="KW-0479">Metal-binding</keyword>
<dbReference type="GO" id="GO:0004813">
    <property type="term" value="F:alanine-tRNA ligase activity"/>
    <property type="evidence" value="ECO:0007669"/>
    <property type="project" value="InterPro"/>
</dbReference>
<feature type="non-terminal residue" evidence="12">
    <location>
        <position position="1"/>
    </location>
</feature>
<keyword evidence="7" id="KW-0067">ATP-binding</keyword>
<evidence type="ECO:0000256" key="2">
    <source>
        <dbReference type="ARBA" id="ARBA00022555"/>
    </source>
</evidence>
<sequence>GLNEETNYALRVISEHSRSASFLIADGVVPSNEGRGYVLRRIIRRAIRYGRRLGLTESFLAETADVAIENYSNVYPDLLSNREYILKLIDQEEARFIESLKLGIPKIGELIDNLQDKDDESRLTALGSGAAELYDTFGIPPEVVVDFAHSTGVDMSGVGLFDSAFQDGMEQRRDKGRKAHVHANSMVIDRLYEDLNLENVEFVGYEAIENKTEILGLILDGRSVKSVGSKQRVEMILLATPFYPEGGGQVGDRGYIKGREGIFQVEDTQSPTAGLIVHKGLISQGNLSLGEEVEAVVDGMIRTDTARNHSGTHLIHSALRKV</sequence>
<dbReference type="Pfam" id="PF01411">
    <property type="entry name" value="tRNA-synt_2c"/>
    <property type="match status" value="1"/>
</dbReference>
<keyword evidence="3" id="KW-0436">Ligase</keyword>
<keyword evidence="5" id="KW-0547">Nucleotide-binding</keyword>
<dbReference type="InterPro" id="IPR018162">
    <property type="entry name" value="Ala-tRNA-ligase_IIc_anticod-bd"/>
</dbReference>
<dbReference type="EMBL" id="UINC01121361">
    <property type="protein sequence ID" value="SVC96471.1"/>
    <property type="molecule type" value="Genomic_DNA"/>
</dbReference>
<dbReference type="SUPFAM" id="SSF50447">
    <property type="entry name" value="Translation proteins"/>
    <property type="match status" value="1"/>
</dbReference>
<feature type="non-terminal residue" evidence="12">
    <location>
        <position position="322"/>
    </location>
</feature>
<dbReference type="FunFam" id="2.40.30.130:FF:000001">
    <property type="entry name" value="Alanine--tRNA ligase"/>
    <property type="match status" value="1"/>
</dbReference>
<feature type="domain" description="Alanyl-transfer RNA synthetases family profile" evidence="11">
    <location>
        <begin position="1"/>
        <end position="322"/>
    </location>
</feature>
<evidence type="ECO:0000256" key="5">
    <source>
        <dbReference type="ARBA" id="ARBA00022741"/>
    </source>
</evidence>
<evidence type="ECO:0000256" key="7">
    <source>
        <dbReference type="ARBA" id="ARBA00022840"/>
    </source>
</evidence>
<evidence type="ECO:0000256" key="1">
    <source>
        <dbReference type="ARBA" id="ARBA00008226"/>
    </source>
</evidence>
<reference evidence="12" key="1">
    <citation type="submission" date="2018-05" db="EMBL/GenBank/DDBJ databases">
        <authorList>
            <person name="Lanie J.A."/>
            <person name="Ng W.-L."/>
            <person name="Kazmierczak K.M."/>
            <person name="Andrzejewski T.M."/>
            <person name="Davidsen T.M."/>
            <person name="Wayne K.J."/>
            <person name="Tettelin H."/>
            <person name="Glass J.I."/>
            <person name="Rusch D."/>
            <person name="Podicherti R."/>
            <person name="Tsui H.-C.T."/>
            <person name="Winkler M.E."/>
        </authorList>
    </citation>
    <scope>NUCLEOTIDE SEQUENCE</scope>
</reference>
<organism evidence="12">
    <name type="scientific">marine metagenome</name>
    <dbReference type="NCBI Taxonomy" id="408172"/>
    <lineage>
        <taxon>unclassified sequences</taxon>
        <taxon>metagenomes</taxon>
        <taxon>ecological metagenomes</taxon>
    </lineage>
</organism>
<evidence type="ECO:0000256" key="6">
    <source>
        <dbReference type="ARBA" id="ARBA00022833"/>
    </source>
</evidence>
<keyword evidence="9" id="KW-0648">Protein biosynthesis</keyword>
<protein>
    <recommendedName>
        <fullName evidence="11">Alanyl-transfer RNA synthetases family profile domain-containing protein</fullName>
    </recommendedName>
</protein>
<dbReference type="InterPro" id="IPR018164">
    <property type="entry name" value="Ala-tRNA-synth_IIc_N"/>
</dbReference>
<dbReference type="GO" id="GO:0000049">
    <property type="term" value="F:tRNA binding"/>
    <property type="evidence" value="ECO:0007669"/>
    <property type="project" value="UniProtKB-KW"/>
</dbReference>
<dbReference type="Gene3D" id="2.40.30.130">
    <property type="match status" value="1"/>
</dbReference>
<dbReference type="GO" id="GO:0006419">
    <property type="term" value="P:alanyl-tRNA aminoacylation"/>
    <property type="evidence" value="ECO:0007669"/>
    <property type="project" value="InterPro"/>
</dbReference>